<feature type="compositionally biased region" description="Low complexity" evidence="16">
    <location>
        <begin position="463"/>
        <end position="484"/>
    </location>
</feature>
<comment type="catalytic activity">
    <reaction evidence="1">
        <text>(8S)-3',8-cyclo-7,8-dihydroguanosine 5'-triphosphate = cyclic pyranopterin phosphate + diphosphate</text>
        <dbReference type="Rhea" id="RHEA:49580"/>
        <dbReference type="ChEBI" id="CHEBI:33019"/>
        <dbReference type="ChEBI" id="CHEBI:59648"/>
        <dbReference type="ChEBI" id="CHEBI:131766"/>
        <dbReference type="EC" id="4.6.1.17"/>
    </reaction>
</comment>
<protein>
    <recommendedName>
        <fullName evidence="17">Radical SAM core domain-containing protein</fullName>
    </recommendedName>
</protein>
<evidence type="ECO:0000256" key="11">
    <source>
        <dbReference type="ARBA" id="ARBA00023014"/>
    </source>
</evidence>
<comment type="similarity">
    <text evidence="5">In the N-terminal section; belongs to the radical SAM superfamily. MoaA family.</text>
</comment>
<evidence type="ECO:0000313" key="18">
    <source>
        <dbReference type="EMBL" id="CAL8090139.1"/>
    </source>
</evidence>
<evidence type="ECO:0000256" key="13">
    <source>
        <dbReference type="ARBA" id="ARBA00023150"/>
    </source>
</evidence>
<dbReference type="Proteomes" id="UP001642540">
    <property type="component" value="Unassembled WGS sequence"/>
</dbReference>
<comment type="caution">
    <text evidence="18">The sequence shown here is derived from an EMBL/GenBank/DDBJ whole genome shotgun (WGS) entry which is preliminary data.</text>
</comment>
<evidence type="ECO:0000256" key="7">
    <source>
        <dbReference type="ARBA" id="ARBA00022691"/>
    </source>
</evidence>
<dbReference type="SUPFAM" id="SSF102114">
    <property type="entry name" value="Radical SAM enzymes"/>
    <property type="match status" value="1"/>
</dbReference>
<keyword evidence="6" id="KW-0004">4Fe-4S</keyword>
<evidence type="ECO:0000256" key="8">
    <source>
        <dbReference type="ARBA" id="ARBA00022723"/>
    </source>
</evidence>
<dbReference type="HAMAP" id="MF_01224_B">
    <property type="entry name" value="MoaC_B"/>
    <property type="match status" value="1"/>
</dbReference>
<dbReference type="InterPro" id="IPR040064">
    <property type="entry name" value="MoaA-like"/>
</dbReference>
<dbReference type="CDD" id="cd01335">
    <property type="entry name" value="Radical_SAM"/>
    <property type="match status" value="1"/>
</dbReference>
<keyword evidence="8" id="KW-0479">Metal-binding</keyword>
<dbReference type="NCBIfam" id="NF006870">
    <property type="entry name" value="PRK09364.1"/>
    <property type="match status" value="1"/>
</dbReference>
<dbReference type="InterPro" id="IPR010505">
    <property type="entry name" value="MoaA_twitch"/>
</dbReference>
<feature type="domain" description="Radical SAM core" evidence="17">
    <location>
        <begin position="61"/>
        <end position="291"/>
    </location>
</feature>
<evidence type="ECO:0000256" key="15">
    <source>
        <dbReference type="ARBA" id="ARBA00048697"/>
    </source>
</evidence>
<dbReference type="EMBL" id="CAXLJM020000024">
    <property type="protein sequence ID" value="CAL8090139.1"/>
    <property type="molecule type" value="Genomic_DNA"/>
</dbReference>
<keyword evidence="14" id="KW-0456">Lyase</keyword>
<dbReference type="PROSITE" id="PS01305">
    <property type="entry name" value="MOAA_NIFB_PQQE"/>
    <property type="match status" value="1"/>
</dbReference>
<evidence type="ECO:0000256" key="6">
    <source>
        <dbReference type="ARBA" id="ARBA00022485"/>
    </source>
</evidence>
<dbReference type="InterPro" id="IPR036522">
    <property type="entry name" value="MoaC_sf"/>
</dbReference>
<sequence length="640" mass="71291">MSTPLRRILSPRHKGLIKSYSQAYASPLPAPTVKETSSGSRLEEFRMRQDILPFSAFLTDKFGRQHNYLRISVSERCNLRCTYCMPEEGVPLTPSNKLLSAAEIIRVAKIFVSQGVDKVRITGGEPLLRKDLPRIIEQLSEMNLKSIGITTNGILLARLMPELIASGVSAINVSLDTLKPEKFEKISRRPPSAWFKVWKAIEMADLMGYYPLKLNCVVQGGINEDEICDFVALTKDRQLDVRFIEYMPFSGNKWDVAKMVSYQEMVKAIQQKYPDFQKLEDPHNHTAKAFRIPGHLGQVGFITSMSEHFCGGCNRLRITADGNLKVCLFGNAEVSLRDAMRSGVSDEMLLSLIGEAVQRKFPKHAGMLNLAKMENRPMILIDDTIFPSTTLPVGRVVGTQNVETFSPLRLSNPRHLQSDYECYDYDALNVSQSSSSSKSCFSVYSSFGMKPVHYRHHQLRNFSTTKLDNNNNNNPDTATTSTTSGLSHVDSKGKAQMVDVSEKKVTTREAIAEATVNLSHETFKAVTDNRMKKGDVLTVAQIAGIMGAKHTSNLIPLCHPLPLHKVDVNLELNYERQCVIIRVLAKTTAMTGVEMEALTGATIAALTVYDMCKAMGHSITITDIKLIKKSGGKSDYNLKQ</sequence>
<dbReference type="PANTHER" id="PTHR22960">
    <property type="entry name" value="MOLYBDOPTERIN COFACTOR SYNTHESIS PROTEIN A"/>
    <property type="match status" value="1"/>
</dbReference>
<dbReference type="CDD" id="cd21117">
    <property type="entry name" value="Twitch_MoaA"/>
    <property type="match status" value="1"/>
</dbReference>
<dbReference type="Pfam" id="PF04055">
    <property type="entry name" value="Radical_SAM"/>
    <property type="match status" value="1"/>
</dbReference>
<accession>A0ABP1Q5M7</accession>
<evidence type="ECO:0000259" key="17">
    <source>
        <dbReference type="PROSITE" id="PS51918"/>
    </source>
</evidence>
<dbReference type="NCBIfam" id="TIGR02666">
    <property type="entry name" value="moaA"/>
    <property type="match status" value="1"/>
</dbReference>
<evidence type="ECO:0000256" key="2">
    <source>
        <dbReference type="ARBA" id="ARBA00001966"/>
    </source>
</evidence>
<keyword evidence="19" id="KW-1185">Reference proteome</keyword>
<gene>
    <name evidence="18" type="ORF">ODALV1_LOCUS7564</name>
</gene>
<dbReference type="SFLD" id="SFLDG01067">
    <property type="entry name" value="SPASM/twitch_domain_containing"/>
    <property type="match status" value="1"/>
</dbReference>
<evidence type="ECO:0000256" key="12">
    <source>
        <dbReference type="ARBA" id="ARBA00023134"/>
    </source>
</evidence>
<comment type="cofactor">
    <cofactor evidence="2">
        <name>[4Fe-4S] cluster</name>
        <dbReference type="ChEBI" id="CHEBI:49883"/>
    </cofactor>
</comment>
<dbReference type="InterPro" id="IPR013483">
    <property type="entry name" value="MoaA"/>
</dbReference>
<dbReference type="InterPro" id="IPR058240">
    <property type="entry name" value="rSAM_sf"/>
</dbReference>
<evidence type="ECO:0000256" key="4">
    <source>
        <dbReference type="ARBA" id="ARBA00008484"/>
    </source>
</evidence>
<reference evidence="18 19" key="1">
    <citation type="submission" date="2024-08" db="EMBL/GenBank/DDBJ databases">
        <authorList>
            <person name="Cucini C."/>
            <person name="Frati F."/>
        </authorList>
    </citation>
    <scope>NUCLEOTIDE SEQUENCE [LARGE SCALE GENOMIC DNA]</scope>
</reference>
<dbReference type="InterPro" id="IPR006638">
    <property type="entry name" value="Elp3/MiaA/NifB-like_rSAM"/>
</dbReference>
<dbReference type="SUPFAM" id="SSF55040">
    <property type="entry name" value="Molybdenum cofactor biosynthesis protein C, MoaC"/>
    <property type="match status" value="1"/>
</dbReference>
<dbReference type="SFLD" id="SFLDS00029">
    <property type="entry name" value="Radical_SAM"/>
    <property type="match status" value="1"/>
</dbReference>
<dbReference type="CDD" id="cd01420">
    <property type="entry name" value="MoaC_PE"/>
    <property type="match status" value="1"/>
</dbReference>
<keyword evidence="13" id="KW-0501">Molybdenum cofactor biosynthesis</keyword>
<keyword evidence="7" id="KW-0949">S-adenosyl-L-methionine</keyword>
<evidence type="ECO:0000313" key="19">
    <source>
        <dbReference type="Proteomes" id="UP001642540"/>
    </source>
</evidence>
<dbReference type="InterPro" id="IPR007197">
    <property type="entry name" value="rSAM"/>
</dbReference>
<evidence type="ECO:0000256" key="14">
    <source>
        <dbReference type="ARBA" id="ARBA00023239"/>
    </source>
</evidence>
<keyword evidence="10" id="KW-0408">Iron</keyword>
<evidence type="ECO:0000256" key="1">
    <source>
        <dbReference type="ARBA" id="ARBA00001637"/>
    </source>
</evidence>
<dbReference type="InterPro" id="IPR013785">
    <property type="entry name" value="Aldolase_TIM"/>
</dbReference>
<keyword evidence="11" id="KW-0411">Iron-sulfur</keyword>
<dbReference type="SFLD" id="SFLDG01383">
    <property type="entry name" value="cyclic_pyranopterin_phosphate"/>
    <property type="match status" value="1"/>
</dbReference>
<dbReference type="InterPro" id="IPR023045">
    <property type="entry name" value="MoaC"/>
</dbReference>
<dbReference type="HAMAP" id="MF_01225_B">
    <property type="entry name" value="MoaA_B"/>
    <property type="match status" value="1"/>
</dbReference>
<dbReference type="Pfam" id="PF01967">
    <property type="entry name" value="MoaC"/>
    <property type="match status" value="1"/>
</dbReference>
<dbReference type="InterPro" id="IPR047594">
    <property type="entry name" value="MoaC_bact/euk"/>
</dbReference>
<evidence type="ECO:0000256" key="10">
    <source>
        <dbReference type="ARBA" id="ARBA00023004"/>
    </source>
</evidence>
<dbReference type="InterPro" id="IPR002820">
    <property type="entry name" value="Mopterin_CF_biosynth-C_dom"/>
</dbReference>
<dbReference type="InterPro" id="IPR000385">
    <property type="entry name" value="MoaA_NifB_PqqE_Fe-S-bd_CS"/>
</dbReference>
<comment type="catalytic activity">
    <reaction evidence="15">
        <text>GTP + AH2 + S-adenosyl-L-methionine = (8S)-3',8-cyclo-7,8-dihydroguanosine 5'-triphosphate + 5'-deoxyadenosine + L-methionine + A + H(+)</text>
        <dbReference type="Rhea" id="RHEA:49576"/>
        <dbReference type="ChEBI" id="CHEBI:13193"/>
        <dbReference type="ChEBI" id="CHEBI:15378"/>
        <dbReference type="ChEBI" id="CHEBI:17319"/>
        <dbReference type="ChEBI" id="CHEBI:17499"/>
        <dbReference type="ChEBI" id="CHEBI:37565"/>
        <dbReference type="ChEBI" id="CHEBI:57844"/>
        <dbReference type="ChEBI" id="CHEBI:59789"/>
        <dbReference type="ChEBI" id="CHEBI:131766"/>
        <dbReference type="EC" id="4.1.99.22"/>
    </reaction>
</comment>
<evidence type="ECO:0000256" key="16">
    <source>
        <dbReference type="SAM" id="MobiDB-lite"/>
    </source>
</evidence>
<feature type="region of interest" description="Disordered" evidence="16">
    <location>
        <begin position="463"/>
        <end position="495"/>
    </location>
</feature>
<evidence type="ECO:0000256" key="3">
    <source>
        <dbReference type="ARBA" id="ARBA00005046"/>
    </source>
</evidence>
<proteinExistence type="inferred from homology"/>
<dbReference type="Gene3D" id="3.20.20.70">
    <property type="entry name" value="Aldolase class I"/>
    <property type="match status" value="1"/>
</dbReference>
<evidence type="ECO:0000256" key="9">
    <source>
        <dbReference type="ARBA" id="ARBA00022741"/>
    </source>
</evidence>
<dbReference type="Gene3D" id="3.30.70.640">
    <property type="entry name" value="Molybdopterin cofactor biosynthesis C (MoaC) domain"/>
    <property type="match status" value="1"/>
</dbReference>
<comment type="pathway">
    <text evidence="3">Cofactor biosynthesis; molybdopterin biosynthesis.</text>
</comment>
<dbReference type="SMART" id="SM00729">
    <property type="entry name" value="Elp3"/>
    <property type="match status" value="1"/>
</dbReference>
<evidence type="ECO:0000256" key="5">
    <source>
        <dbReference type="ARBA" id="ARBA00009862"/>
    </source>
</evidence>
<dbReference type="InterPro" id="IPR050105">
    <property type="entry name" value="MoCo_biosynth_MoaA/MoaC"/>
</dbReference>
<dbReference type="NCBIfam" id="TIGR00581">
    <property type="entry name" value="moaC"/>
    <property type="match status" value="1"/>
</dbReference>
<keyword evidence="9" id="KW-0547">Nucleotide-binding</keyword>
<keyword evidence="12" id="KW-0342">GTP-binding</keyword>
<comment type="similarity">
    <text evidence="4">In the C-terminal section; belongs to the MoaC family.</text>
</comment>
<dbReference type="SFLD" id="SFLDG01386">
    <property type="entry name" value="main_SPASM_domain-containing"/>
    <property type="match status" value="1"/>
</dbReference>
<name>A0ABP1Q5M7_9HEXA</name>
<dbReference type="PANTHER" id="PTHR22960:SF0">
    <property type="entry name" value="MOLYBDENUM COFACTOR BIOSYNTHESIS PROTEIN 1"/>
    <property type="match status" value="1"/>
</dbReference>
<dbReference type="PROSITE" id="PS51918">
    <property type="entry name" value="RADICAL_SAM"/>
    <property type="match status" value="1"/>
</dbReference>
<dbReference type="Pfam" id="PF06463">
    <property type="entry name" value="Mob_synth_C"/>
    <property type="match status" value="1"/>
</dbReference>
<organism evidence="18 19">
    <name type="scientific">Orchesella dallaii</name>
    <dbReference type="NCBI Taxonomy" id="48710"/>
    <lineage>
        <taxon>Eukaryota</taxon>
        <taxon>Metazoa</taxon>
        <taxon>Ecdysozoa</taxon>
        <taxon>Arthropoda</taxon>
        <taxon>Hexapoda</taxon>
        <taxon>Collembola</taxon>
        <taxon>Entomobryomorpha</taxon>
        <taxon>Entomobryoidea</taxon>
        <taxon>Orchesellidae</taxon>
        <taxon>Orchesellinae</taxon>
        <taxon>Orchesella</taxon>
    </lineage>
</organism>